<name>A0ABY6B563_9BURK</name>
<evidence type="ECO:0000313" key="1">
    <source>
        <dbReference type="EMBL" id="UXH80521.1"/>
    </source>
</evidence>
<sequence length="54" mass="6142">MEGLDGRGINVTPHASAHRIWRAMTICWKPLFIEVLSDRTLRSNASMECLDQTL</sequence>
<organism evidence="1 2">
    <name type="scientific">Roseateles amylovorans</name>
    <dbReference type="NCBI Taxonomy" id="2978473"/>
    <lineage>
        <taxon>Bacteria</taxon>
        <taxon>Pseudomonadati</taxon>
        <taxon>Pseudomonadota</taxon>
        <taxon>Betaproteobacteria</taxon>
        <taxon>Burkholderiales</taxon>
        <taxon>Sphaerotilaceae</taxon>
        <taxon>Roseateles</taxon>
    </lineage>
</organism>
<dbReference type="Proteomes" id="UP001064933">
    <property type="component" value="Chromosome"/>
</dbReference>
<dbReference type="EMBL" id="CP104562">
    <property type="protein sequence ID" value="UXH80521.1"/>
    <property type="molecule type" value="Genomic_DNA"/>
</dbReference>
<gene>
    <name evidence="1" type="ORF">N4261_11885</name>
</gene>
<protein>
    <submittedName>
        <fullName evidence="1">Uncharacterized protein</fullName>
    </submittedName>
</protein>
<dbReference type="RefSeq" id="WP_261760338.1">
    <property type="nucleotide sequence ID" value="NZ_CP104562.2"/>
</dbReference>
<proteinExistence type="predicted"/>
<evidence type="ECO:0000313" key="2">
    <source>
        <dbReference type="Proteomes" id="UP001064933"/>
    </source>
</evidence>
<accession>A0ABY6B563</accession>
<reference evidence="1" key="1">
    <citation type="submission" date="2022-10" db="EMBL/GenBank/DDBJ databases">
        <title>Characterization and whole genome sequencing of a new Roseateles species, isolated from fresh water.</title>
        <authorList>
            <person name="Guliayeva D.Y."/>
            <person name="Akhremchuk A.E."/>
            <person name="Sikolenko M.A."/>
            <person name="Valentovich L.N."/>
            <person name="Sidarenka A.V."/>
        </authorList>
    </citation>
    <scope>NUCLEOTIDE SEQUENCE</scope>
    <source>
        <strain evidence="1">BIM B-1768</strain>
    </source>
</reference>
<keyword evidence="2" id="KW-1185">Reference proteome</keyword>